<name>A0A6V7SEI8_PLAVN</name>
<organism evidence="2 3">
    <name type="scientific">Plasmodium vinckei</name>
    <dbReference type="NCBI Taxonomy" id="5860"/>
    <lineage>
        <taxon>Eukaryota</taxon>
        <taxon>Sar</taxon>
        <taxon>Alveolata</taxon>
        <taxon>Apicomplexa</taxon>
        <taxon>Aconoidasida</taxon>
        <taxon>Haemosporida</taxon>
        <taxon>Plasmodiidae</taxon>
        <taxon>Plasmodium</taxon>
        <taxon>Plasmodium (Vinckeia)</taxon>
    </lineage>
</organism>
<evidence type="ECO:0000313" key="2">
    <source>
        <dbReference type="EMBL" id="CAD2096816.1"/>
    </source>
</evidence>
<evidence type="ECO:0000256" key="1">
    <source>
        <dbReference type="SAM" id="Phobius"/>
    </source>
</evidence>
<dbReference type="EMBL" id="LR865424">
    <property type="protein sequence ID" value="CAD2096816.1"/>
    <property type="molecule type" value="Genomic_DNA"/>
</dbReference>
<protein>
    <submittedName>
        <fullName evidence="2">PIR protein CIR protein</fullName>
    </submittedName>
</protein>
<sequence length="283" mass="33059">MANYNIKDVYKEISTIDGYFGMQHGQNVEFSNSTLSTYCRYLDSLGFCRDYLEMASSGVIYVLKTLKEKCNLEYDKLAEYAILWLRYKLNQKSPYHKTELNDFYTKNIEKNKYYDEKIKGNGSMTYKEIIDTKKDLMDIKEMTKFSYPFKLLLLLYDKNKKISGNCAHLDDAKKFAKEFEELNKISNNIGNSSYNKMLYRLSDDYNNLISKCTNFPPLPEIKTPPSKLIPVLSTFSVIPVFLGIAYKTIYKKKTKKSKEEIETEYMIRRTVIVPGTVIMIDIC</sequence>
<keyword evidence="1" id="KW-0812">Transmembrane</keyword>
<dbReference type="AlphaFoldDB" id="A0A6V7SEI8"/>
<dbReference type="VEuPathDB" id="PlasmoDB:PVLDE_1307740"/>
<proteinExistence type="predicted"/>
<gene>
    <name evidence="2" type="ORF">PVSEL_0300040</name>
</gene>
<dbReference type="Pfam" id="PF06022">
    <property type="entry name" value="Cir_Bir_Yir"/>
    <property type="match status" value="1"/>
</dbReference>
<evidence type="ECO:0000313" key="3">
    <source>
        <dbReference type="Proteomes" id="UP000515697"/>
    </source>
</evidence>
<reference evidence="2 3" key="1">
    <citation type="submission" date="2020-08" db="EMBL/GenBank/DDBJ databases">
        <authorList>
            <person name="Ramaprasad A."/>
        </authorList>
    </citation>
    <scope>NUCLEOTIDE SEQUENCE [LARGE SCALE GENOMIC DNA]</scope>
</reference>
<keyword evidence="1" id="KW-1133">Transmembrane helix</keyword>
<accession>A0A6V7SEI8</accession>
<dbReference type="Proteomes" id="UP000515697">
    <property type="component" value="Chromosome PVSEL_03"/>
</dbReference>
<dbReference type="VEuPathDB" id="PlasmoDB:PVVCY_0900160"/>
<dbReference type="InterPro" id="IPR006477">
    <property type="entry name" value="Yir_bir_cir"/>
</dbReference>
<dbReference type="VEuPathDB" id="PlasmoDB:PVBDA_1000020"/>
<dbReference type="VEuPathDB" id="PlasmoDB:PVPCR_0600010"/>
<dbReference type="NCBIfam" id="TIGR01590">
    <property type="entry name" value="yir-bir-cir_Pla"/>
    <property type="match status" value="1"/>
</dbReference>
<keyword evidence="1" id="KW-0472">Membrane</keyword>
<feature type="transmembrane region" description="Helical" evidence="1">
    <location>
        <begin position="228"/>
        <end position="246"/>
    </location>
</feature>
<dbReference type="VEuPathDB" id="PlasmoDB:PVSEL_0300040"/>